<dbReference type="RefSeq" id="WP_087654936.1">
    <property type="nucleotide sequence ID" value="NZ_FCOL02000003.1"/>
</dbReference>
<dbReference type="OrthoDB" id="8682643at2"/>
<feature type="compositionally biased region" description="Low complexity" evidence="1">
    <location>
        <begin position="54"/>
        <end position="70"/>
    </location>
</feature>
<dbReference type="AlphaFoldDB" id="A0A158FRU8"/>
<name>A0A158FRU8_9BURK</name>
<organism evidence="3 4">
    <name type="scientific">Caballeronia terrestris</name>
    <dbReference type="NCBI Taxonomy" id="1226301"/>
    <lineage>
        <taxon>Bacteria</taxon>
        <taxon>Pseudomonadati</taxon>
        <taxon>Pseudomonadota</taxon>
        <taxon>Betaproteobacteria</taxon>
        <taxon>Burkholderiales</taxon>
        <taxon>Burkholderiaceae</taxon>
        <taxon>Caballeronia</taxon>
    </lineage>
</organism>
<evidence type="ECO:0000256" key="1">
    <source>
        <dbReference type="SAM" id="MobiDB-lite"/>
    </source>
</evidence>
<feature type="signal peptide" evidence="2">
    <location>
        <begin position="1"/>
        <end position="22"/>
    </location>
</feature>
<dbReference type="Proteomes" id="UP000054925">
    <property type="component" value="Unassembled WGS sequence"/>
</dbReference>
<proteinExistence type="predicted"/>
<protein>
    <submittedName>
        <fullName evidence="3">Chemotaxis protein CheA</fullName>
    </submittedName>
</protein>
<gene>
    <name evidence="3" type="ORF">AWB67_00806</name>
</gene>
<feature type="compositionally biased region" description="Low complexity" evidence="1">
    <location>
        <begin position="28"/>
        <end position="40"/>
    </location>
</feature>
<keyword evidence="4" id="KW-1185">Reference proteome</keyword>
<evidence type="ECO:0000313" key="3">
    <source>
        <dbReference type="EMBL" id="SAL22343.1"/>
    </source>
</evidence>
<feature type="region of interest" description="Disordered" evidence="1">
    <location>
        <begin position="25"/>
        <end position="70"/>
    </location>
</feature>
<evidence type="ECO:0000313" key="4">
    <source>
        <dbReference type="Proteomes" id="UP000054925"/>
    </source>
</evidence>
<keyword evidence="2" id="KW-0732">Signal</keyword>
<dbReference type="EMBL" id="FCOL02000003">
    <property type="protein sequence ID" value="SAL22343.1"/>
    <property type="molecule type" value="Genomic_DNA"/>
</dbReference>
<accession>A0A158FRU8</accession>
<reference evidence="3" key="1">
    <citation type="submission" date="2016-01" db="EMBL/GenBank/DDBJ databases">
        <authorList>
            <person name="Peeters C."/>
        </authorList>
    </citation>
    <scope>NUCLEOTIDE SEQUENCE [LARGE SCALE GENOMIC DNA]</scope>
    <source>
        <strain evidence="3">LMG 22937</strain>
    </source>
</reference>
<feature type="region of interest" description="Disordered" evidence="1">
    <location>
        <begin position="92"/>
        <end position="131"/>
    </location>
</feature>
<evidence type="ECO:0000256" key="2">
    <source>
        <dbReference type="SAM" id="SignalP"/>
    </source>
</evidence>
<comment type="caution">
    <text evidence="3">The sequence shown here is derived from an EMBL/GenBank/DDBJ whole genome shotgun (WGS) entry which is preliminary data.</text>
</comment>
<feature type="compositionally biased region" description="Polar residues" evidence="1">
    <location>
        <begin position="114"/>
        <end position="128"/>
    </location>
</feature>
<sequence length="314" mass="31389">MTKTTLQLACAVLFCIGQAAHADTTANSSSGSTSGSSSVGIGQGGGSSLNNIGTSANSSASTNSASSSVGGIGSANASGGSSNVNVSVTMPAMTASNGTSGSGTGTTGSTGSTPDATTKATTPGSSPYDTRATVDYNQSSYSVRTTPSIAAPSLTTTLSDTCMGSASFGISVTGFGATGGTTMVDQACVRRLDAREFRAMGLTDVALALLCQSDSNRRAVEATGHLCPGTTAPLAKTGDGATLSDDEKYRDPIVRARLGLPVTAANDPAVQMKSQRAPEVKKDQVAPARPLQSEVADVKTIPVEDRKIEVSLVK</sequence>
<feature type="chain" id="PRO_5011113649" evidence="2">
    <location>
        <begin position="23"/>
        <end position="314"/>
    </location>
</feature>